<dbReference type="GO" id="GO:0005576">
    <property type="term" value="C:extracellular region"/>
    <property type="evidence" value="ECO:0007669"/>
    <property type="project" value="UniProtKB-SubCell"/>
</dbReference>
<reference evidence="8 9" key="1">
    <citation type="submission" date="2020-02" db="EMBL/GenBank/DDBJ databases">
        <title>Genomic and physiological characterization of two novel Nitrospinaceae genera.</title>
        <authorList>
            <person name="Mueller A.J."/>
            <person name="Jung M.-Y."/>
            <person name="Strachan C.R."/>
            <person name="Herbold C.W."/>
            <person name="Kirkegaard R.H."/>
            <person name="Daims H."/>
        </authorList>
    </citation>
    <scope>NUCLEOTIDE SEQUENCE [LARGE SCALE GENOMIC DNA]</scope>
    <source>
        <strain evidence="8">EB</strain>
    </source>
</reference>
<dbReference type="Gene3D" id="2.130.10.130">
    <property type="entry name" value="Integrin alpha, N-terminal"/>
    <property type="match status" value="1"/>
</dbReference>
<evidence type="ECO:0000256" key="3">
    <source>
        <dbReference type="ARBA" id="ARBA00022729"/>
    </source>
</evidence>
<dbReference type="EMBL" id="CP048685">
    <property type="protein sequence ID" value="QPJ61245.1"/>
    <property type="molecule type" value="Genomic_DNA"/>
</dbReference>
<dbReference type="Pfam" id="PF12256">
    <property type="entry name" value="TcdB_toxin_midN"/>
    <property type="match status" value="1"/>
</dbReference>
<evidence type="ECO:0000256" key="4">
    <source>
        <dbReference type="ARBA" id="ARBA00022737"/>
    </source>
</evidence>
<protein>
    <recommendedName>
        <fullName evidence="10">Insecticide toxin TcdB middle/N-terminal domain-containing protein</fullName>
    </recommendedName>
</protein>
<dbReference type="Gene3D" id="2.180.10.10">
    <property type="entry name" value="RHS repeat-associated core"/>
    <property type="match status" value="1"/>
</dbReference>
<evidence type="ECO:0000256" key="1">
    <source>
        <dbReference type="ARBA" id="ARBA00004613"/>
    </source>
</evidence>
<dbReference type="Pfam" id="PF03534">
    <property type="entry name" value="SpvB"/>
    <property type="match status" value="1"/>
</dbReference>
<sequence>MLRKQFPLFLTCLVVSILVLMPIGNYANATIPGATPIQDAVAKSGAVNLSVPIQVPPGRGGMQPNLSLKYDSHSGNGLLGMGWMLGGLSVITRCPATLAQDTSSDPVDYDSTDKFCMDGKRLMAISGTYGAHETEYRTEINDFTQVKSYQSAGGGPSYFQAYNRSGQLLVYGYNADSKIEAQGRSDNAVRVWALEKIMDTSGNYMTFEYDEEFADGSFRIKRINYSGNDGAGSLPHSSVRFEYETRLDATPRYQGGSKIQQLYRLKSIKTYVDENLVKSYDLAYKAETAIIPSKLETITECDATPECKAPISFGWEGENTGIFYGNTQYADVDTLSAQRVFGRGDINGDGRDDVIYAGGSPNLSISANLNNGWNFSSSIQTTSSGSYSTNQCKVMYGDFNRDGLTDVSCLYNSHFGPAQEKKMFVSLGLGNGTFQTSLSTTVLGSGFSGYAGTSGVGDINGDGIDDLIIERGDVVGNGKNVRIYHSVGNGVGTFGTLYSSLVYAPAMPQFSKSDTFFQDINGDGNTDVVIIKHNTSGSNPVRVDTSLSNGQGAFLPLKGIETINGLSSDAPDVKKVFGDVNGDGLVDILLVRFDTSVVRVYTILNLGDEKFSDLSATTFQIAGSPGLPDSGYRLILGDFNSDGKADLGFGKGDTDGTHLYTALSLGNGLFGATNHYHLDQGQDTSDFDVDGWSGLFSGDGAADISLLARSPSSGVYYRTAIAEGNKAANKIISVTDSLGKATTFTYAPLTDSTVYTKGSGGSFPIVDYTGPLWVLKERKEQNGIGTNTNDTTYKYTGAKIHKQGRGFLCFTYIEATDVARGTRTTTTYRQDFPFVGRVWRTETRQTSNNLLISETGNQFDSLLLEGLNFPYLKTSTQKSYELDGSLVSTQTTEQTDIDNYGNTKVSKVTLSGGDDIFITETNNLYYNDTANWILGMLQESKVTQSGATLIAPVNASGFTNMDYQTVKGDINGDGSEDLIYEGHGDLGVRVYTALSNGDGTFGDATLGVSEVGNFSQLTFLTGDFNGDNFTDIAYALADISGIQIHVARGVGDGSFHPTQLTQYAGSWGGAWKAVTGDFDNGGKTDICFTLLYDTAIGNYVVLSQGDGTFGQLESTTIPGSWGGWGQNDVIVGDFNNDGWTDLSYYILNDPSGIHHQTLLSDGNGKFGLTPVPSNPYPYAIDKNWKPITGDFDGDGGTDVSYYKVTANGLENITSLSGGNGAFGVATISLTAGTFGPGWDAFPGDFDGNGKTDVIFENPTAAGADVYTLLADSQGVLGVGIYSTLSTDDWSSYVPLVGNFDGDTAGRADILYTNPDPLSFSVNVALSDSNNNGQFLAINTSTPFSQGSSTRSVNFWYYPNNGLLHQEVLEYDPNNPTSDLRHETTYQYDAYGNQIEAKVTGPELDPAGRITQQDFVDPTNDPSSIVGLFPYKTTNAKGHSETALFNPAFGVQTELTGPNGLVTSWVHDTFGRQTLENRADGTSATTTLEICPIDCGISGGFNRVKVEVSGQPDVTEITDKFGRAIRTQTIGFDGTKIFADTEYDALSRVVKVSKPYFENETVYWNETQYDLLNRPTKQIHPDASETNMAYFPLQVDTTNARGYTTSRFSNVRGELVQVTDALNGNIFYFYDTQGNLVATMDNAGNTSYMNYDIRGRKTSLFDPDTGTTQYAYNAADELIWQKDAKHQVTTFQYDLLGRLRFRIDDADGTPEQSEWIYDLAANGVGKLDSVKRKGVEESRYTYDSVGRSSTVTHTIEGVAYTYTSTYDTASRLETLTYPTGVIIENQYTADTGYLEKVINQSDGNKEVWVVKEMNAEGQLKEALLGNGITNTWQYKAETSLIEKIQAGLGSPTDRQDMSFLFDAVGNLEERRDHRQLDGNNDPLTEKFTYDELNRMTMSTVINSNVTHYPKAYYYSAIGNLIHKSGVGNYLYQNGKPHAVSSTDNNGVVTLYAYDSNGNMVASGSNLALPTKVLAYNAFDKPTYINYGGNKSSLFDYGADRARIVQTDDTGRKIHYAGSLYEKEIDPGVTTYTHTHYLPGSGGTVAIYKTTEVIGNSPTPVGTFYLHRDHLGSVVVITDDAGVAVDELSYDAHGRRRNNTDWVDYGASVTSPATTQRGFTGHEHLDHVGLIHMNGRVQDPVLGRFLSADPFVQFPENLQSFNRYTYVNNNPLSFTDPSGFHWEDNLVTNSDGKLVFTIGGNQVPLGGGSLSFILQADFGEWQEFAHSSNRENLGDTFTPGIANINQASFENTTWISQGSDLDRGFGPDFNEELCGECTQTAIEAALFGLFLDSVNPAKIPFVGKAFSYLKGVADEGFSFAKGLFGFGNGGNIVQKGLDGVPVETFEGTIKRRVLENDTDAFRFSGGVSDPKGRFLTTRQTLRQIDSPQDAQRVLQLPEGATADTLNKFTIPKDTEIFVGRVKGGPSGATQVFIKDPRVLK</sequence>
<dbReference type="InterPro" id="IPR003284">
    <property type="entry name" value="Sal_SpvB"/>
</dbReference>
<dbReference type="Proteomes" id="UP000594688">
    <property type="component" value="Chromosome"/>
</dbReference>
<dbReference type="KEGG" id="nli:G3M70_04820"/>
<evidence type="ECO:0000259" key="6">
    <source>
        <dbReference type="Pfam" id="PF12256"/>
    </source>
</evidence>
<feature type="domain" description="Insecticide toxin TcdB middle/N-terminal" evidence="6">
    <location>
        <begin position="697"/>
        <end position="826"/>
    </location>
</feature>
<evidence type="ECO:0000259" key="7">
    <source>
        <dbReference type="Pfam" id="PF25023"/>
    </source>
</evidence>
<accession>A0A7T0FZJ0</accession>
<dbReference type="InterPro" id="IPR022385">
    <property type="entry name" value="Rhs_assc_core"/>
</dbReference>
<dbReference type="SUPFAM" id="SSF69318">
    <property type="entry name" value="Integrin alpha N-terminal domain"/>
    <property type="match status" value="4"/>
</dbReference>
<dbReference type="NCBIfam" id="TIGR03696">
    <property type="entry name" value="Rhs_assc_core"/>
    <property type="match status" value="1"/>
</dbReference>
<dbReference type="Pfam" id="PF13517">
    <property type="entry name" value="FG-GAP_3"/>
    <property type="match status" value="3"/>
</dbReference>
<keyword evidence="4" id="KW-0677">Repeat</keyword>
<evidence type="ECO:0008006" key="10">
    <source>
        <dbReference type="Google" id="ProtNLM"/>
    </source>
</evidence>
<dbReference type="InterPro" id="IPR050708">
    <property type="entry name" value="T6SS_VgrG/RHS"/>
</dbReference>
<dbReference type="GO" id="GO:0005737">
    <property type="term" value="C:cytoplasm"/>
    <property type="evidence" value="ECO:0007669"/>
    <property type="project" value="InterPro"/>
</dbReference>
<dbReference type="InterPro" id="IPR028994">
    <property type="entry name" value="Integrin_alpha_N"/>
</dbReference>
<keyword evidence="2" id="KW-0964">Secreted</keyword>
<gene>
    <name evidence="8" type="ORF">G3M70_04820</name>
</gene>
<evidence type="ECO:0000313" key="9">
    <source>
        <dbReference type="Proteomes" id="UP000594688"/>
    </source>
</evidence>
<dbReference type="Gene3D" id="2.40.128.340">
    <property type="match status" value="3"/>
</dbReference>
<dbReference type="InterPro" id="IPR056823">
    <property type="entry name" value="TEN-like_YD-shell"/>
</dbReference>
<feature type="domain" description="Teneurin-like YD-shell" evidence="7">
    <location>
        <begin position="1853"/>
        <end position="2169"/>
    </location>
</feature>
<dbReference type="NCBIfam" id="TIGR01643">
    <property type="entry name" value="YD_repeat_2x"/>
    <property type="match status" value="1"/>
</dbReference>
<name>A0A7T0FZJ0_9BACT</name>
<keyword evidence="5" id="KW-0843">Virulence</keyword>
<dbReference type="InterPro" id="IPR006530">
    <property type="entry name" value="YD"/>
</dbReference>
<evidence type="ECO:0000256" key="2">
    <source>
        <dbReference type="ARBA" id="ARBA00022525"/>
    </source>
</evidence>
<proteinExistence type="predicted"/>
<evidence type="ECO:0000256" key="5">
    <source>
        <dbReference type="ARBA" id="ARBA00023026"/>
    </source>
</evidence>
<dbReference type="InterPro" id="IPR022045">
    <property type="entry name" value="TcdB_toxin_mid/N"/>
</dbReference>
<dbReference type="Pfam" id="PF25023">
    <property type="entry name" value="TEN_YD-shell"/>
    <property type="match status" value="1"/>
</dbReference>
<comment type="subcellular location">
    <subcellularLocation>
        <location evidence="1">Secreted</location>
    </subcellularLocation>
</comment>
<dbReference type="PANTHER" id="PTHR32305">
    <property type="match status" value="1"/>
</dbReference>
<keyword evidence="3" id="KW-0732">Signal</keyword>
<dbReference type="InterPro" id="IPR013517">
    <property type="entry name" value="FG-GAP"/>
</dbReference>
<evidence type="ECO:0000313" key="8">
    <source>
        <dbReference type="EMBL" id="QPJ61245.1"/>
    </source>
</evidence>
<dbReference type="PANTHER" id="PTHR32305:SF15">
    <property type="entry name" value="PROTEIN RHSA-RELATED"/>
    <property type="match status" value="1"/>
</dbReference>
<organism evidence="8 9">
    <name type="scientific">Candidatus Nitronauta litoralis</name>
    <dbReference type="NCBI Taxonomy" id="2705533"/>
    <lineage>
        <taxon>Bacteria</taxon>
        <taxon>Pseudomonadati</taxon>
        <taxon>Nitrospinota/Tectimicrobiota group</taxon>
        <taxon>Nitrospinota</taxon>
        <taxon>Nitrospinia</taxon>
        <taxon>Nitrospinales</taxon>
        <taxon>Nitrospinaceae</taxon>
        <taxon>Candidatus Nitronauta</taxon>
    </lineage>
</organism>